<dbReference type="OrthoDB" id="27975at2759"/>
<dbReference type="HOGENOM" id="CLU_290878_0_0_1"/>
<feature type="region of interest" description="Disordered" evidence="5">
    <location>
        <begin position="589"/>
        <end position="620"/>
    </location>
</feature>
<accession>A0A0D2AQ30</accession>
<dbReference type="PANTHER" id="PTHR10782">
    <property type="entry name" value="ZINC FINGER MIZ DOMAIN-CONTAINING PROTEIN"/>
    <property type="match status" value="1"/>
</dbReference>
<evidence type="ECO:0000256" key="5">
    <source>
        <dbReference type="SAM" id="MobiDB-lite"/>
    </source>
</evidence>
<protein>
    <recommendedName>
        <fullName evidence="6">SP-RING-type domain-containing protein</fullName>
    </recommendedName>
</protein>
<feature type="region of interest" description="Disordered" evidence="5">
    <location>
        <begin position="984"/>
        <end position="1035"/>
    </location>
</feature>
<reference evidence="7 8" key="1">
    <citation type="submission" date="2015-01" db="EMBL/GenBank/DDBJ databases">
        <title>The Genome Sequence of Ochroconis gallopava CBS43764.</title>
        <authorList>
            <consortium name="The Broad Institute Genomics Platform"/>
            <person name="Cuomo C."/>
            <person name="de Hoog S."/>
            <person name="Gorbushina A."/>
            <person name="Stielow B."/>
            <person name="Teixiera M."/>
            <person name="Abouelleil A."/>
            <person name="Chapman S.B."/>
            <person name="Priest M."/>
            <person name="Young S.K."/>
            <person name="Wortman J."/>
            <person name="Nusbaum C."/>
            <person name="Birren B."/>
        </authorList>
    </citation>
    <scope>NUCLEOTIDE SEQUENCE [LARGE SCALE GENOMIC DNA]</scope>
    <source>
        <strain evidence="7 8">CBS 43764</strain>
    </source>
</reference>
<feature type="compositionally biased region" description="Polar residues" evidence="5">
    <location>
        <begin position="181"/>
        <end position="227"/>
    </location>
</feature>
<dbReference type="Pfam" id="PF02891">
    <property type="entry name" value="zf-MIZ"/>
    <property type="match status" value="1"/>
</dbReference>
<keyword evidence="3" id="KW-0862">Zinc</keyword>
<keyword evidence="8" id="KW-1185">Reference proteome</keyword>
<feature type="compositionally biased region" description="Low complexity" evidence="5">
    <location>
        <begin position="160"/>
        <end position="174"/>
    </location>
</feature>
<feature type="region of interest" description="Disordered" evidence="5">
    <location>
        <begin position="92"/>
        <end position="260"/>
    </location>
</feature>
<evidence type="ECO:0000313" key="7">
    <source>
        <dbReference type="EMBL" id="KIW08803.1"/>
    </source>
</evidence>
<dbReference type="PROSITE" id="PS51044">
    <property type="entry name" value="ZF_SP_RING"/>
    <property type="match status" value="1"/>
</dbReference>
<dbReference type="VEuPathDB" id="FungiDB:PV09_00737"/>
<organism evidence="7 8">
    <name type="scientific">Verruconis gallopava</name>
    <dbReference type="NCBI Taxonomy" id="253628"/>
    <lineage>
        <taxon>Eukaryota</taxon>
        <taxon>Fungi</taxon>
        <taxon>Dikarya</taxon>
        <taxon>Ascomycota</taxon>
        <taxon>Pezizomycotina</taxon>
        <taxon>Dothideomycetes</taxon>
        <taxon>Pleosporomycetidae</taxon>
        <taxon>Venturiales</taxon>
        <taxon>Sympoventuriaceae</taxon>
        <taxon>Verruconis</taxon>
    </lineage>
</organism>
<feature type="domain" description="SP-RING-type" evidence="6">
    <location>
        <begin position="872"/>
        <end position="964"/>
    </location>
</feature>
<gene>
    <name evidence="7" type="ORF">PV09_00737</name>
</gene>
<feature type="compositionally biased region" description="Basic and acidic residues" evidence="5">
    <location>
        <begin position="141"/>
        <end position="151"/>
    </location>
</feature>
<evidence type="ECO:0000313" key="8">
    <source>
        <dbReference type="Proteomes" id="UP000053259"/>
    </source>
</evidence>
<feature type="region of interest" description="Disordered" evidence="5">
    <location>
        <begin position="1"/>
        <end position="24"/>
    </location>
</feature>
<dbReference type="GO" id="GO:0008270">
    <property type="term" value="F:zinc ion binding"/>
    <property type="evidence" value="ECO:0007669"/>
    <property type="project" value="UniProtKB-KW"/>
</dbReference>
<feature type="compositionally biased region" description="Low complexity" evidence="5">
    <location>
        <begin position="96"/>
        <end position="108"/>
    </location>
</feature>
<evidence type="ECO:0000259" key="6">
    <source>
        <dbReference type="PROSITE" id="PS51044"/>
    </source>
</evidence>
<evidence type="ECO:0000256" key="1">
    <source>
        <dbReference type="ARBA" id="ARBA00022723"/>
    </source>
</evidence>
<dbReference type="EMBL" id="KN847530">
    <property type="protein sequence ID" value="KIW08803.1"/>
    <property type="molecule type" value="Genomic_DNA"/>
</dbReference>
<dbReference type="RefSeq" id="XP_016218672.1">
    <property type="nucleotide sequence ID" value="XM_016353519.1"/>
</dbReference>
<dbReference type="Gene3D" id="3.30.40.10">
    <property type="entry name" value="Zinc/RING finger domain, C3HC4 (zinc finger)"/>
    <property type="match status" value="1"/>
</dbReference>
<dbReference type="GO" id="GO:0000785">
    <property type="term" value="C:chromatin"/>
    <property type="evidence" value="ECO:0007669"/>
    <property type="project" value="TreeGrafter"/>
</dbReference>
<dbReference type="AlphaFoldDB" id="A0A0D2AQ30"/>
<keyword evidence="1" id="KW-0479">Metal-binding</keyword>
<sequence>MGPRQERANEAARRQRAESNNTLNKFLGGSARRYSWLNGDVSAVTQRRQAVLSLTPAPSQILETGAFSTVGSEADSSTSAPPALADNTVVDRRLSRTTSSSTGPPRATLPASAHVPDAAATPEPPAHRQSSGRGACPSDTLAKRKEADDHVQVVPPAKRLSINTSTSSSVNTLVQGEVPRASQTPHTNQHWPSTSQPTSAVVTEQSQPLHQDSSPAAVQSGWQQGSFTPVPHYNGQQTELPSRNEVPVETYTSTGSPLNTSAQCMQSIPTTAGSPSSTSPAVQSPTLASLVAGWYSLTQSQRGPRSGHMSPNEAPLQPILPRPLLPVILPYSRVNCASCLNEYIQFRNLNKLPPLQGLEASRFELLSRAVNEDDSGFLFVHQIVSLCAAGFENIPTVLRTHPGFTECMLLMNNLLAGGQIENPELLEFFGRFPCTLGSLAKEYSESYNILTNYVRTLSNILPTRWAVLKQTCMKRGYPPLATELWEMQIYSPILMDVFFLALLRQLWAGNDEFGRQVHEMAKCLFHQNKGSIYLSLTNGWLSQEMTTRITLLYRRRFSAFAQRVELRRLRRVNSATSLTISSDTIPFAGSQTSVQLPMPQGQNLQHPPHNQPRSNDRNLPQNAVTRDLVDPMVQPAQLNTPLIPPTGTSGQDPVAAGTWQTSALHQAHLRDPRFVDSRLAKPESELLYQFVHGFVLGPSRLGGDLYQKISFVIPENERVAKTVNTDDGQRKLRHLEEGWKQYRLRFVKVGEASAGVENLAEDWTLKATSWPSHYYYQFNGHMLETRRKQHHTKDLPIDITDFVQPGGLENTLEIFMNVAFDHPSISLYAYAVEIVDTWSHKTILENCKRHVILSEDSLGAIKSSLLLRASGNDDDVIIDDAKINITIYDPISQGKICEMPARGKHCKHRECFDLPIFLQSRPRERSGWPSDTDSWKCPICLADVRPQHLVVDGFLKDVRDKLVHEGKSKVRTIVVHSDGSWLPKMEDNISSRRSTPELNGPGLPVGAPNLPFNSSSPLNKSDPKSSADGSATEPRLSALKKRAVVIDLCDD</sequence>
<dbReference type="GeneID" id="27308710"/>
<evidence type="ECO:0000256" key="3">
    <source>
        <dbReference type="ARBA" id="ARBA00022833"/>
    </source>
</evidence>
<name>A0A0D2AQ30_9PEZI</name>
<evidence type="ECO:0000256" key="2">
    <source>
        <dbReference type="ARBA" id="ARBA00022771"/>
    </source>
</evidence>
<keyword evidence="2 4" id="KW-0863">Zinc-finger</keyword>
<feature type="compositionally biased region" description="Basic and acidic residues" evidence="5">
    <location>
        <begin position="1"/>
        <end position="17"/>
    </location>
</feature>
<dbReference type="InParanoid" id="A0A0D2AQ30"/>
<dbReference type="PANTHER" id="PTHR10782:SF4">
    <property type="entry name" value="TONALLI, ISOFORM E"/>
    <property type="match status" value="1"/>
</dbReference>
<dbReference type="InterPro" id="IPR013083">
    <property type="entry name" value="Znf_RING/FYVE/PHD"/>
</dbReference>
<evidence type="ECO:0000256" key="4">
    <source>
        <dbReference type="PROSITE-ProRule" id="PRU00452"/>
    </source>
</evidence>
<dbReference type="GO" id="GO:0016925">
    <property type="term" value="P:protein sumoylation"/>
    <property type="evidence" value="ECO:0007669"/>
    <property type="project" value="TreeGrafter"/>
</dbReference>
<dbReference type="STRING" id="253628.A0A0D2AQ30"/>
<feature type="compositionally biased region" description="Polar residues" evidence="5">
    <location>
        <begin position="611"/>
        <end position="620"/>
    </location>
</feature>
<dbReference type="GO" id="GO:0061665">
    <property type="term" value="F:SUMO ligase activity"/>
    <property type="evidence" value="ECO:0007669"/>
    <property type="project" value="TreeGrafter"/>
</dbReference>
<dbReference type="Proteomes" id="UP000053259">
    <property type="component" value="Unassembled WGS sequence"/>
</dbReference>
<feature type="compositionally biased region" description="Polar residues" evidence="5">
    <location>
        <begin position="589"/>
        <end position="605"/>
    </location>
</feature>
<dbReference type="InterPro" id="IPR004181">
    <property type="entry name" value="Znf_MIZ"/>
</dbReference>
<proteinExistence type="predicted"/>
<feature type="compositionally biased region" description="Polar residues" evidence="5">
    <location>
        <begin position="250"/>
        <end position="260"/>
    </location>
</feature>